<evidence type="ECO:0000259" key="2">
    <source>
        <dbReference type="Pfam" id="PF00248"/>
    </source>
</evidence>
<dbReference type="PANTHER" id="PTHR43364">
    <property type="entry name" value="NADH-SPECIFIC METHYLGLYOXAL REDUCTASE-RELATED"/>
    <property type="match status" value="1"/>
</dbReference>
<evidence type="ECO:0000313" key="3">
    <source>
        <dbReference type="EMBL" id="QIH44249.1"/>
    </source>
</evidence>
<dbReference type="GO" id="GO:0005829">
    <property type="term" value="C:cytosol"/>
    <property type="evidence" value="ECO:0007669"/>
    <property type="project" value="UniProtKB-ARBA"/>
</dbReference>
<dbReference type="InterPro" id="IPR023210">
    <property type="entry name" value="NADP_OxRdtase_dom"/>
</dbReference>
<reference evidence="3 4" key="1">
    <citation type="submission" date="2020-02" db="EMBL/GenBank/DDBJ databases">
        <title>A complete genome of a marine bacterium Vibrio sp. ZWAL4003 isolated from the mangrove sediment with the ability to degrade polysaccharides.</title>
        <authorList>
            <person name="Wu J."/>
            <person name="Qu W."/>
            <person name="Zeng R."/>
        </authorList>
    </citation>
    <scope>NUCLEOTIDE SEQUENCE [LARGE SCALE GENOMIC DNA]</scope>
    <source>
        <strain evidence="3 4">ZWAL4003</strain>
    </source>
</reference>
<dbReference type="InterPro" id="IPR036812">
    <property type="entry name" value="NAD(P)_OxRdtase_dom_sf"/>
</dbReference>
<dbReference type="EMBL" id="CP049332">
    <property type="protein sequence ID" value="QIH44249.1"/>
    <property type="molecule type" value="Genomic_DNA"/>
</dbReference>
<accession>A0A6G7CQ92</accession>
<protein>
    <submittedName>
        <fullName evidence="3">Aldo/keto reductase</fullName>
    </submittedName>
</protein>
<organism evidence="3 4">
    <name type="scientific">Vibrio ziniensis</name>
    <dbReference type="NCBI Taxonomy" id="2711221"/>
    <lineage>
        <taxon>Bacteria</taxon>
        <taxon>Pseudomonadati</taxon>
        <taxon>Pseudomonadota</taxon>
        <taxon>Gammaproteobacteria</taxon>
        <taxon>Vibrionales</taxon>
        <taxon>Vibrionaceae</taxon>
        <taxon>Vibrio</taxon>
    </lineage>
</organism>
<dbReference type="PRINTS" id="PR00069">
    <property type="entry name" value="ALDKETRDTASE"/>
</dbReference>
<dbReference type="KEGG" id="vzi:G5S32_20070"/>
<dbReference type="RefSeq" id="WP_165313909.1">
    <property type="nucleotide sequence ID" value="NZ_CP049332.1"/>
</dbReference>
<dbReference type="GO" id="GO:0016491">
    <property type="term" value="F:oxidoreductase activity"/>
    <property type="evidence" value="ECO:0007669"/>
    <property type="project" value="UniProtKB-KW"/>
</dbReference>
<dbReference type="InterPro" id="IPR020471">
    <property type="entry name" value="AKR"/>
</dbReference>
<evidence type="ECO:0000313" key="4">
    <source>
        <dbReference type="Proteomes" id="UP000503003"/>
    </source>
</evidence>
<keyword evidence="4" id="KW-1185">Reference proteome</keyword>
<dbReference type="FunFam" id="3.20.20.100:FF:000004">
    <property type="entry name" value="Oxidoreductase, aldo/keto reductase"/>
    <property type="match status" value="1"/>
</dbReference>
<dbReference type="SUPFAM" id="SSF51430">
    <property type="entry name" value="NAD(P)-linked oxidoreductase"/>
    <property type="match status" value="1"/>
</dbReference>
<dbReference type="InterPro" id="IPR050523">
    <property type="entry name" value="AKR_Detox_Biosynth"/>
</dbReference>
<evidence type="ECO:0000256" key="1">
    <source>
        <dbReference type="ARBA" id="ARBA00023002"/>
    </source>
</evidence>
<dbReference type="Proteomes" id="UP000503003">
    <property type="component" value="Chromosome 2"/>
</dbReference>
<dbReference type="PANTHER" id="PTHR43364:SF18">
    <property type="entry name" value="OXIDOREDUCTASE"/>
    <property type="match status" value="1"/>
</dbReference>
<dbReference type="Gene3D" id="3.20.20.100">
    <property type="entry name" value="NADP-dependent oxidoreductase domain"/>
    <property type="match status" value="1"/>
</dbReference>
<proteinExistence type="predicted"/>
<keyword evidence="1" id="KW-0560">Oxidoreductase</keyword>
<dbReference type="CDD" id="cd19091">
    <property type="entry name" value="AKR_PsAKR"/>
    <property type="match status" value="1"/>
</dbReference>
<gene>
    <name evidence="3" type="ORF">G5S32_20070</name>
</gene>
<dbReference type="Pfam" id="PF00248">
    <property type="entry name" value="Aldo_ket_red"/>
    <property type="match status" value="1"/>
</dbReference>
<name>A0A6G7CQ92_9VIBR</name>
<sequence length="355" mass="39540">MEYRQLGHSGLRVSTLTLGTMTFGGQGKFAYVGNTGLGVAKEQIALCMDSGVNLFDTADVYSGGISEEILGQAVKSYRQEILLATKARFPMGNGVNQAGASRYHIINACEASLKRLDTDYIDLYQIHEWDGITPVDETLEAMDSLVRSGKVRYYGVSNYTGWQLMKALGQCAQNHYLRPISQQIHYTLQAREAEYELLPIARDQNVGVLVWSPLAGGLLSGKYRRDLQNPEGSRHLLGWTEPPVYDTEKLHDIIDVLVAIAEERNVSAAQVALAWLLSRDTVSSVVIGARTNEQLKDNLLAANLKLSEQELSMLEKVSRPPLLYPYWHQATTASDRLSKDDLQLLKPYIDDMKKS</sequence>
<feature type="domain" description="NADP-dependent oxidoreductase" evidence="2">
    <location>
        <begin position="16"/>
        <end position="318"/>
    </location>
</feature>
<dbReference type="AlphaFoldDB" id="A0A6G7CQ92"/>